<reference evidence="2" key="1">
    <citation type="journal article" date="2019" name="Int. J. Syst. Evol. Microbiol.">
        <title>The Global Catalogue of Microorganisms (GCM) 10K type strain sequencing project: providing services to taxonomists for standard genome sequencing and annotation.</title>
        <authorList>
            <consortium name="The Broad Institute Genomics Platform"/>
            <consortium name="The Broad Institute Genome Sequencing Center for Infectious Disease"/>
            <person name="Wu L."/>
            <person name="Ma J."/>
        </authorList>
    </citation>
    <scope>NUCLEOTIDE SEQUENCE [LARGE SCALE GENOMIC DNA]</scope>
    <source>
        <strain evidence="2">CCM 8689</strain>
    </source>
</reference>
<proteinExistence type="predicted"/>
<dbReference type="RefSeq" id="WP_378960238.1">
    <property type="nucleotide sequence ID" value="NZ_JBHRXC010000016.1"/>
</dbReference>
<protein>
    <submittedName>
        <fullName evidence="1">Uncharacterized protein</fullName>
    </submittedName>
</protein>
<keyword evidence="2" id="KW-1185">Reference proteome</keyword>
<evidence type="ECO:0000313" key="2">
    <source>
        <dbReference type="Proteomes" id="UP001595792"/>
    </source>
</evidence>
<gene>
    <name evidence="1" type="ORF">ACFOUY_09330</name>
</gene>
<dbReference type="Proteomes" id="UP001595792">
    <property type="component" value="Unassembled WGS sequence"/>
</dbReference>
<sequence>MPAGDEICSTVNINRQKKNLGVELVAQYFALRGIITDYLVPNFSIRNKVQHGEWVYAFKPKHSAEFSQDITDNLNNENIITTTSRYTLVNALYQMIVDIGRFKSNAFAIDSMLTPFEYFYDDYMRKIKFEVTKIENPNLPAFTAEIIAREVRGKLHRANKQQA</sequence>
<organism evidence="1 2">
    <name type="scientific">Pedobacter jamesrossensis</name>
    <dbReference type="NCBI Taxonomy" id="1908238"/>
    <lineage>
        <taxon>Bacteria</taxon>
        <taxon>Pseudomonadati</taxon>
        <taxon>Bacteroidota</taxon>
        <taxon>Sphingobacteriia</taxon>
        <taxon>Sphingobacteriales</taxon>
        <taxon>Sphingobacteriaceae</taxon>
        <taxon>Pedobacter</taxon>
    </lineage>
</organism>
<comment type="caution">
    <text evidence="1">The sequence shown here is derived from an EMBL/GenBank/DDBJ whole genome shotgun (WGS) entry which is preliminary data.</text>
</comment>
<evidence type="ECO:0000313" key="1">
    <source>
        <dbReference type="EMBL" id="MFC4196898.1"/>
    </source>
</evidence>
<dbReference type="EMBL" id="JBHSBY010000082">
    <property type="protein sequence ID" value="MFC4196898.1"/>
    <property type="molecule type" value="Genomic_DNA"/>
</dbReference>
<accession>A0ABV8NLN4</accession>
<name>A0ABV8NLN4_9SPHI</name>